<evidence type="ECO:0008006" key="3">
    <source>
        <dbReference type="Google" id="ProtNLM"/>
    </source>
</evidence>
<dbReference type="OrthoDB" id="9772976at2"/>
<dbReference type="NCBIfam" id="NF033438">
    <property type="entry name" value="BREX_BrxD"/>
    <property type="match status" value="1"/>
</dbReference>
<organism evidence="1 2">
    <name type="scientific">Enhygromyxa salina</name>
    <dbReference type="NCBI Taxonomy" id="215803"/>
    <lineage>
        <taxon>Bacteria</taxon>
        <taxon>Pseudomonadati</taxon>
        <taxon>Myxococcota</taxon>
        <taxon>Polyangia</taxon>
        <taxon>Nannocystales</taxon>
        <taxon>Nannocystaceae</taxon>
        <taxon>Enhygromyxa</taxon>
    </lineage>
</organism>
<dbReference type="Gene3D" id="3.40.50.300">
    <property type="entry name" value="P-loop containing nucleotide triphosphate hydrolases"/>
    <property type="match status" value="1"/>
</dbReference>
<sequence>MTSLTLQDIEDIFEKLRGGAVPERGLDSYAVGIDRELAEIRRQLELVGRGGGYVKFLRGDYGCGKTFMARLAVLEAQNQGFATSFVVVSDNDLKFHRFDDVYRKVVSALGTAACPRGALSDILDRWIGKVEEGLIATDCDPDAADFDAKVAAKLAEELTSMIGNQAPAEFVRVIQKVFELKQAGELTEAAALLSWLSGSTNVAASAKKIADIRGEISSRDAMAYLRGIVGMVHAADYKGLVIVIDEAETILRMRRDSRGKSLNGIRQIYDDAGSYERLLWIFTGTPDFFDSRHGVAGLTPLYDRIGFSQEEGGFANVRQPQLALRPFGKERLRAVARALRDLYQPENPQRHKDEITDDFIDLLVDKVTEGFRGHVGLVPRHFIREFINKMDLVQQEPKYKPMAMKDRDYVPRELTPEEENALAHGGTVVTEFGDDDATPMPAEEVW</sequence>
<reference evidence="1 2" key="1">
    <citation type="submission" date="2018-03" db="EMBL/GenBank/DDBJ databases">
        <title>Draft Genome Sequences of the Obligatory Marine Myxobacteria Enhygromyxa salina SWB007.</title>
        <authorList>
            <person name="Poehlein A."/>
            <person name="Moghaddam J.A."/>
            <person name="Harms H."/>
            <person name="Alanjari M."/>
            <person name="Koenig G.M."/>
            <person name="Daniel R."/>
            <person name="Schaeberle T.F."/>
        </authorList>
    </citation>
    <scope>NUCLEOTIDE SEQUENCE [LARGE SCALE GENOMIC DNA]</scope>
    <source>
        <strain evidence="1 2">SWB007</strain>
    </source>
</reference>
<dbReference type="Proteomes" id="UP000238823">
    <property type="component" value="Unassembled WGS sequence"/>
</dbReference>
<dbReference type="AlphaFoldDB" id="A0A2S9YJ48"/>
<dbReference type="SUPFAM" id="SSF52540">
    <property type="entry name" value="P-loop containing nucleoside triphosphate hydrolases"/>
    <property type="match status" value="1"/>
</dbReference>
<protein>
    <recommendedName>
        <fullName evidence="3">ATP/GTP binding protein</fullName>
    </recommendedName>
</protein>
<name>A0A2S9YJ48_9BACT</name>
<dbReference type="InterPro" id="IPR021228">
    <property type="entry name" value="BrxD"/>
</dbReference>
<comment type="caution">
    <text evidence="1">The sequence shown here is derived from an EMBL/GenBank/DDBJ whole genome shotgun (WGS) entry which is preliminary data.</text>
</comment>
<evidence type="ECO:0000313" key="2">
    <source>
        <dbReference type="Proteomes" id="UP000238823"/>
    </source>
</evidence>
<dbReference type="RefSeq" id="WP_106091685.1">
    <property type="nucleotide sequence ID" value="NZ_PVNL01000097.1"/>
</dbReference>
<evidence type="ECO:0000313" key="1">
    <source>
        <dbReference type="EMBL" id="PRQ05138.1"/>
    </source>
</evidence>
<accession>A0A2S9YJ48</accession>
<proteinExistence type="predicted"/>
<dbReference type="InterPro" id="IPR027417">
    <property type="entry name" value="P-loop_NTPase"/>
</dbReference>
<dbReference type="EMBL" id="PVNL01000097">
    <property type="protein sequence ID" value="PRQ05138.1"/>
    <property type="molecule type" value="Genomic_DNA"/>
</dbReference>
<dbReference type="Pfam" id="PF10923">
    <property type="entry name" value="BrxC_BrxD"/>
    <property type="match status" value="1"/>
</dbReference>
<gene>
    <name evidence="1" type="ORF">ENSA7_47670</name>
</gene>